<gene>
    <name evidence="9" type="ORF">HYC85_003304</name>
</gene>
<dbReference type="Proteomes" id="UP000593564">
    <property type="component" value="Unassembled WGS sequence"/>
</dbReference>
<dbReference type="CDD" id="cd00018">
    <property type="entry name" value="AP2"/>
    <property type="match status" value="1"/>
</dbReference>
<keyword evidence="4" id="KW-0238">DNA-binding</keyword>
<dbReference type="SUPFAM" id="SSF54171">
    <property type="entry name" value="DNA-binding domain"/>
    <property type="match status" value="1"/>
</dbReference>
<dbReference type="GO" id="GO:0003700">
    <property type="term" value="F:DNA-binding transcription factor activity"/>
    <property type="evidence" value="ECO:0007669"/>
    <property type="project" value="InterPro"/>
</dbReference>
<proteinExistence type="predicted"/>
<organism evidence="9 10">
    <name type="scientific">Camellia sinensis</name>
    <name type="common">Tea plant</name>
    <name type="synonym">Thea sinensis</name>
    <dbReference type="NCBI Taxonomy" id="4442"/>
    <lineage>
        <taxon>Eukaryota</taxon>
        <taxon>Viridiplantae</taxon>
        <taxon>Streptophyta</taxon>
        <taxon>Embryophyta</taxon>
        <taxon>Tracheophyta</taxon>
        <taxon>Spermatophyta</taxon>
        <taxon>Magnoliopsida</taxon>
        <taxon>eudicotyledons</taxon>
        <taxon>Gunneridae</taxon>
        <taxon>Pentapetalae</taxon>
        <taxon>asterids</taxon>
        <taxon>Ericales</taxon>
        <taxon>Theaceae</taxon>
        <taxon>Camellia</taxon>
    </lineage>
</organism>
<dbReference type="FunFam" id="3.30.730.10:FF:000001">
    <property type="entry name" value="Ethylene-responsive transcription factor 2"/>
    <property type="match status" value="1"/>
</dbReference>
<keyword evidence="6" id="KW-0539">Nucleus</keyword>
<keyword evidence="3" id="KW-0805">Transcription regulation</keyword>
<evidence type="ECO:0000259" key="8">
    <source>
        <dbReference type="PROSITE" id="PS51032"/>
    </source>
</evidence>
<evidence type="ECO:0000256" key="1">
    <source>
        <dbReference type="ARBA" id="ARBA00004123"/>
    </source>
</evidence>
<dbReference type="SMART" id="SM00380">
    <property type="entry name" value="AP2"/>
    <property type="match status" value="1"/>
</dbReference>
<evidence type="ECO:0000313" key="10">
    <source>
        <dbReference type="Proteomes" id="UP000593564"/>
    </source>
</evidence>
<keyword evidence="10" id="KW-1185">Reference proteome</keyword>
<name>A0A7J7IB51_CAMSI</name>
<dbReference type="InterPro" id="IPR036955">
    <property type="entry name" value="AP2/ERF_dom_sf"/>
</dbReference>
<reference evidence="10" key="1">
    <citation type="journal article" date="2020" name="Nat. Commun.">
        <title>Genome assembly of wild tea tree DASZ reveals pedigree and selection history of tea varieties.</title>
        <authorList>
            <person name="Zhang W."/>
            <person name="Zhang Y."/>
            <person name="Qiu H."/>
            <person name="Guo Y."/>
            <person name="Wan H."/>
            <person name="Zhang X."/>
            <person name="Scossa F."/>
            <person name="Alseekh S."/>
            <person name="Zhang Q."/>
            <person name="Wang P."/>
            <person name="Xu L."/>
            <person name="Schmidt M.H."/>
            <person name="Jia X."/>
            <person name="Li D."/>
            <person name="Zhu A."/>
            <person name="Guo F."/>
            <person name="Chen W."/>
            <person name="Ni D."/>
            <person name="Usadel B."/>
            <person name="Fernie A.R."/>
            <person name="Wen W."/>
        </authorList>
    </citation>
    <scope>NUCLEOTIDE SEQUENCE [LARGE SCALE GENOMIC DNA]</scope>
    <source>
        <strain evidence="10">cv. G240</strain>
    </source>
</reference>
<keyword evidence="5" id="KW-0804">Transcription</keyword>
<evidence type="ECO:0000256" key="5">
    <source>
        <dbReference type="ARBA" id="ARBA00023163"/>
    </source>
</evidence>
<comment type="subcellular location">
    <subcellularLocation>
        <location evidence="1">Nucleus</location>
    </subcellularLocation>
</comment>
<dbReference type="PROSITE" id="PS51032">
    <property type="entry name" value="AP2_ERF"/>
    <property type="match status" value="1"/>
</dbReference>
<dbReference type="InterPro" id="IPR001471">
    <property type="entry name" value="AP2/ERF_dom"/>
</dbReference>
<dbReference type="GO" id="GO:0009873">
    <property type="term" value="P:ethylene-activated signaling pathway"/>
    <property type="evidence" value="ECO:0007669"/>
    <property type="project" value="InterPro"/>
</dbReference>
<dbReference type="Pfam" id="PF00847">
    <property type="entry name" value="AP2"/>
    <property type="match status" value="1"/>
</dbReference>
<dbReference type="InterPro" id="IPR044808">
    <property type="entry name" value="ERF_plant"/>
</dbReference>
<comment type="caution">
    <text evidence="9">The sequence shown here is derived from an EMBL/GenBank/DDBJ whole genome shotgun (WGS) entry which is preliminary data.</text>
</comment>
<dbReference type="PANTHER" id="PTHR31190:SF173">
    <property type="entry name" value="PATHOGENESIS-RELATED GENES TRANSCRIPTIONAL ACTIVATOR PTI5"/>
    <property type="match status" value="1"/>
</dbReference>
<keyword evidence="2" id="KW-0611">Plant defense</keyword>
<feature type="domain" description="AP2/ERF" evidence="8">
    <location>
        <begin position="80"/>
        <end position="138"/>
    </location>
</feature>
<evidence type="ECO:0000256" key="2">
    <source>
        <dbReference type="ARBA" id="ARBA00022821"/>
    </source>
</evidence>
<evidence type="ECO:0000313" key="9">
    <source>
        <dbReference type="EMBL" id="KAF5962095.1"/>
    </source>
</evidence>
<evidence type="ECO:0000256" key="7">
    <source>
        <dbReference type="SAM" id="MobiDB-lite"/>
    </source>
</evidence>
<dbReference type="InterPro" id="IPR016177">
    <property type="entry name" value="DNA-bd_dom_sf"/>
</dbReference>
<evidence type="ECO:0000256" key="6">
    <source>
        <dbReference type="ARBA" id="ARBA00023242"/>
    </source>
</evidence>
<dbReference type="GO" id="GO:0003677">
    <property type="term" value="F:DNA binding"/>
    <property type="evidence" value="ECO:0007669"/>
    <property type="project" value="UniProtKB-KW"/>
</dbReference>
<dbReference type="AlphaFoldDB" id="A0A7J7IB51"/>
<dbReference type="Gene3D" id="3.30.730.10">
    <property type="entry name" value="AP2/ERF domain"/>
    <property type="match status" value="1"/>
</dbReference>
<dbReference type="GO" id="GO:0005634">
    <property type="term" value="C:nucleus"/>
    <property type="evidence" value="ECO:0007669"/>
    <property type="project" value="UniProtKB-SubCell"/>
</dbReference>
<feature type="region of interest" description="Disordered" evidence="7">
    <location>
        <begin position="217"/>
        <end position="237"/>
    </location>
</feature>
<accession>A0A7J7IB51</accession>
<sequence>MVPYSQILDQLPLNENDSQDMVLCEVLNEANALSTTTTTTTTITTTTPLFHHPRNHQTNNNNIIAHNLFIDPNRAIAKKHYRGVRRRPWGKFAAEIRDSARHGARVWLGTFETAEEAALAYDRAAFRMRGAKALLNFPAEVVMAMSSSSSSSSLQRFNKSLKSLERHNSIASSGSCEDDSIGMSQSSVQRFEANLNLSLRSLDQHVSNSRIGSCDEISTGMSQSESEVTTVGSQDSGSDYVENLLRVS</sequence>
<dbReference type="EMBL" id="JACBKZ010000001">
    <property type="protein sequence ID" value="KAF5962095.1"/>
    <property type="molecule type" value="Genomic_DNA"/>
</dbReference>
<dbReference type="PRINTS" id="PR00367">
    <property type="entry name" value="ETHRSPELEMNT"/>
</dbReference>
<reference evidence="9 10" key="2">
    <citation type="submission" date="2020-07" db="EMBL/GenBank/DDBJ databases">
        <title>Genome assembly of wild tea tree DASZ reveals pedigree and selection history of tea varieties.</title>
        <authorList>
            <person name="Zhang W."/>
        </authorList>
    </citation>
    <scope>NUCLEOTIDE SEQUENCE [LARGE SCALE GENOMIC DNA]</scope>
    <source>
        <strain evidence="10">cv. G240</strain>
        <tissue evidence="9">Leaf</tissue>
    </source>
</reference>
<evidence type="ECO:0000256" key="3">
    <source>
        <dbReference type="ARBA" id="ARBA00023015"/>
    </source>
</evidence>
<protein>
    <recommendedName>
        <fullName evidence="8">AP2/ERF domain-containing protein</fullName>
    </recommendedName>
</protein>
<dbReference type="PANTHER" id="PTHR31190">
    <property type="entry name" value="DNA-BINDING DOMAIN"/>
    <property type="match status" value="1"/>
</dbReference>
<dbReference type="GO" id="GO:0006952">
    <property type="term" value="P:defense response"/>
    <property type="evidence" value="ECO:0007669"/>
    <property type="project" value="UniProtKB-KW"/>
</dbReference>
<feature type="compositionally biased region" description="Polar residues" evidence="7">
    <location>
        <begin position="219"/>
        <end position="237"/>
    </location>
</feature>
<evidence type="ECO:0000256" key="4">
    <source>
        <dbReference type="ARBA" id="ARBA00023125"/>
    </source>
</evidence>